<accession>A0A1I4V863</accession>
<organism evidence="2 3">
    <name type="scientific">Dokdonella immobilis</name>
    <dbReference type="NCBI Taxonomy" id="578942"/>
    <lineage>
        <taxon>Bacteria</taxon>
        <taxon>Pseudomonadati</taxon>
        <taxon>Pseudomonadota</taxon>
        <taxon>Gammaproteobacteria</taxon>
        <taxon>Lysobacterales</taxon>
        <taxon>Rhodanobacteraceae</taxon>
        <taxon>Dokdonella</taxon>
    </lineage>
</organism>
<feature type="compositionally biased region" description="Gly residues" evidence="1">
    <location>
        <begin position="264"/>
        <end position="273"/>
    </location>
</feature>
<dbReference type="OrthoDB" id="6188167at2"/>
<evidence type="ECO:0000256" key="1">
    <source>
        <dbReference type="SAM" id="MobiDB-lite"/>
    </source>
</evidence>
<name>A0A1I4V863_9GAMM</name>
<dbReference type="Proteomes" id="UP000198575">
    <property type="component" value="Unassembled WGS sequence"/>
</dbReference>
<proteinExistence type="predicted"/>
<evidence type="ECO:0000313" key="2">
    <source>
        <dbReference type="EMBL" id="SFM97351.1"/>
    </source>
</evidence>
<feature type="region of interest" description="Disordered" evidence="1">
    <location>
        <begin position="240"/>
        <end position="275"/>
    </location>
</feature>
<evidence type="ECO:0000313" key="3">
    <source>
        <dbReference type="Proteomes" id="UP000198575"/>
    </source>
</evidence>
<evidence type="ECO:0008006" key="4">
    <source>
        <dbReference type="Google" id="ProtNLM"/>
    </source>
</evidence>
<keyword evidence="3" id="KW-1185">Reference proteome</keyword>
<dbReference type="InterPro" id="IPR012434">
    <property type="entry name" value="DUF1631"/>
</dbReference>
<feature type="compositionally biased region" description="Gly residues" evidence="1">
    <location>
        <begin position="309"/>
        <end position="323"/>
    </location>
</feature>
<reference evidence="2 3" key="1">
    <citation type="submission" date="2016-10" db="EMBL/GenBank/DDBJ databases">
        <authorList>
            <person name="de Groot N.N."/>
        </authorList>
    </citation>
    <scope>NUCLEOTIDE SEQUENCE [LARGE SCALE GENOMIC DNA]</scope>
    <source>
        <strain evidence="2 3">CGMCC 1.7659</strain>
    </source>
</reference>
<dbReference type="EMBL" id="FOVF01000001">
    <property type="protein sequence ID" value="SFM97351.1"/>
    <property type="molecule type" value="Genomic_DNA"/>
</dbReference>
<gene>
    <name evidence="2" type="ORF">SAMN05216289_101204</name>
</gene>
<feature type="region of interest" description="Disordered" evidence="1">
    <location>
        <begin position="300"/>
        <end position="326"/>
    </location>
</feature>
<feature type="region of interest" description="Disordered" evidence="1">
    <location>
        <begin position="655"/>
        <end position="679"/>
    </location>
</feature>
<dbReference type="AlphaFoldDB" id="A0A1I4V863"/>
<feature type="compositionally biased region" description="Low complexity" evidence="1">
    <location>
        <begin position="252"/>
        <end position="263"/>
    </location>
</feature>
<protein>
    <recommendedName>
        <fullName evidence="4">Thymidine phosphorylase</fullName>
    </recommendedName>
</protein>
<dbReference type="Pfam" id="PF07793">
    <property type="entry name" value="DUF1631"/>
    <property type="match status" value="1"/>
</dbReference>
<sequence>MSTPEDKPNRVVELKQRQGALSGSGDRLGELLKLVRGIALKRVNGLVSTLFENVDDALFHLAERAESNAVQVQFFDGMREVRKKRQLVERVFQEQLSKIFSDFAEGNLKPVRPEVANPTSGGLSLVDDQELEDSLAISSMVSKAENRLSRTLHLVNQRLGVIVGGNTVEDASNPIGPAPLCQAFRNAVREFELNVQVKLIIYKLFDRYVMSGLEPLYDEVNAELIRAGVLPQIRHQLPQSARGRGTLPPGAPQAGQSAPPAGEGQPGVEGGAYPGASYDPVAAELQAELYGTLRNLLASRHPRGEHGGGEAGSYGGGGGGGGMVPNLSPTDLLSALSILQSQTNANLSHAESVADAAKAVQQIKQELLEQAHRLGGNATSGYSVSSADEDTIDLVGMLFEFILQDRNLPPQIQAMVGRLQIPYLKIAILDKHLFAQKSHPARRLLDAIAEAGKSWSAESDVDNKLYDRIKSVVETVLTDFDDDLAIIEHELAGFEQFVHQHKRRSELAEQRAAEVTRGREKLHTARREAAREILTRIGNRELAPVIHNVLSRPWANYLVLTDLRHGHDSDEWKNALRFADEFVWSSLPKTTEADKTRLRTLLPQLEKALKHGLGTVAYHEGDVRALMQELSQFYQRLLNGETFELKTAEEVIADNAAAEPTADNPVAGRAEGAPATQSPVEEIVLSSGKAEIQEPEEVDENDESAMAARQMKVGNWIEFVDENGNRERAKLSWISPISSRYLFVNRRGLKVCDKSVAALAVELRRGTAILLEEVPLFDRALDAIVERLRQTHSASDEAPPAQGTPA</sequence>
<dbReference type="RefSeq" id="WP_092404013.1">
    <property type="nucleotide sequence ID" value="NZ_FOVF01000001.1"/>
</dbReference>
<dbReference type="STRING" id="578942.SAMN05216289_101204"/>